<proteinExistence type="predicted"/>
<dbReference type="RefSeq" id="WP_036532595.1">
    <property type="nucleotide sequence ID" value="NZ_JJML01000017.1"/>
</dbReference>
<evidence type="ECO:0000313" key="3">
    <source>
        <dbReference type="Proteomes" id="UP000030170"/>
    </source>
</evidence>
<protein>
    <recommendedName>
        <fullName evidence="4">DUF3288 domain-containing protein</fullName>
    </recommendedName>
</protein>
<dbReference type="EMBL" id="JJML01000017">
    <property type="protein sequence ID" value="KGF72909.1"/>
    <property type="molecule type" value="Genomic_DNA"/>
</dbReference>
<evidence type="ECO:0000313" key="2">
    <source>
        <dbReference type="EMBL" id="KGF72909.1"/>
    </source>
</evidence>
<keyword evidence="3" id="KW-1185">Reference proteome</keyword>
<dbReference type="Proteomes" id="UP000030170">
    <property type="component" value="Unassembled WGS sequence"/>
</dbReference>
<dbReference type="STRING" id="1497020.DO97_04215"/>
<feature type="region of interest" description="Disordered" evidence="1">
    <location>
        <begin position="76"/>
        <end position="97"/>
    </location>
</feature>
<sequence>MAAAPKEQQHPQESGDRQIVNTLKTGEPSDYNLAELARLRVRYRGFPGAKSIQADLDQVLQRWQLTEAELFEQTRQIHGNTPIYKGRSNKRFDDDWV</sequence>
<comment type="caution">
    <text evidence="2">The sequence shown here is derived from an EMBL/GenBank/DDBJ whole genome shotgun (WGS) entry which is preliminary data.</text>
</comment>
<dbReference type="AlphaFoldDB" id="A0A098TKU2"/>
<name>A0A098TKU2_9CYAN</name>
<accession>A0A098TKU2</accession>
<feature type="region of interest" description="Disordered" evidence="1">
    <location>
        <begin position="1"/>
        <end position="25"/>
    </location>
</feature>
<evidence type="ECO:0008006" key="4">
    <source>
        <dbReference type="Google" id="ProtNLM"/>
    </source>
</evidence>
<reference evidence="2 3" key="1">
    <citation type="journal article" date="2014" name="Mol. Ecol.">
        <title>Evolution of Synechococcus.</title>
        <authorList>
            <person name="Dvorak P."/>
            <person name="Casamatta D."/>
            <person name="Hasler P."/>
            <person name="Poulickova A."/>
            <person name="Ondrej V."/>
            <person name="Sanges R."/>
        </authorList>
    </citation>
    <scope>NUCLEOTIDE SEQUENCE [LARGE SCALE GENOMIC DNA]</scope>
    <source>
        <strain evidence="2 3">CAUP A 1101</strain>
    </source>
</reference>
<dbReference type="OrthoDB" id="514226at2"/>
<dbReference type="Pfam" id="PF11691">
    <property type="entry name" value="DUF3288"/>
    <property type="match status" value="1"/>
</dbReference>
<gene>
    <name evidence="2" type="ORF">DO97_04215</name>
</gene>
<organism evidence="2 3">
    <name type="scientific">Neosynechococcus sphagnicola sy1</name>
    <dbReference type="NCBI Taxonomy" id="1497020"/>
    <lineage>
        <taxon>Bacteria</taxon>
        <taxon>Bacillati</taxon>
        <taxon>Cyanobacteriota</taxon>
        <taxon>Cyanophyceae</taxon>
        <taxon>Neosynechococcales</taxon>
        <taxon>Neosynechococcaceae</taxon>
        <taxon>Neosynechococcus</taxon>
    </lineage>
</organism>
<evidence type="ECO:0000256" key="1">
    <source>
        <dbReference type="SAM" id="MobiDB-lite"/>
    </source>
</evidence>
<feature type="compositionally biased region" description="Basic and acidic residues" evidence="1">
    <location>
        <begin position="7"/>
        <end position="16"/>
    </location>
</feature>
<dbReference type="InterPro" id="IPR021705">
    <property type="entry name" value="DUF3288"/>
</dbReference>